<protein>
    <submittedName>
        <fullName evidence="1">Uncharacterized protein</fullName>
    </submittedName>
</protein>
<proteinExistence type="predicted"/>
<gene>
    <name evidence="1" type="ORF">Cygsa01_00088</name>
</gene>
<accession>A0AAU6W4P2</accession>
<evidence type="ECO:0000313" key="1">
    <source>
        <dbReference type="EMBL" id="XAI71134.1"/>
    </source>
</evidence>
<dbReference type="EMBL" id="PP179332">
    <property type="protein sequence ID" value="XAI71134.1"/>
    <property type="molecule type" value="Genomic_DNA"/>
</dbReference>
<organism evidence="1">
    <name type="scientific">Pseudomonas phage Cygsa01</name>
    <dbReference type="NCBI Taxonomy" id="3138529"/>
    <lineage>
        <taxon>Viruses</taxon>
    </lineage>
</organism>
<sequence>MTNSARDIAETLKHMYTLASTPLGLAQLNGPSLGICSVMLRYLDERLNFPGVDPTPAYEFAYDLWNQTHKKLFNEWPEFSGDDSYPVHVEPFEHPKNSGDLLQTPGGQFDGSDTMFGVNAYGDARLRLLAFLLDRYDLAAQEIEAAHAKGAGWPT</sequence>
<reference evidence="1" key="1">
    <citation type="journal article" date="2024" name="J. Gen. Virol.">
        <title>Novel phages of Pseudomonas syringae unveil numerous potential auxiliary metabolic genes.</title>
        <authorList>
            <person name="Feltin C."/>
            <person name="Garneau J.R."/>
            <person name="Morris C.E."/>
            <person name="Berard A."/>
            <person name="Torres-Barcelo C."/>
        </authorList>
    </citation>
    <scope>NUCLEOTIDE SEQUENCE</scope>
</reference>
<name>A0AAU6W4P2_9VIRU</name>